<evidence type="ECO:0000256" key="3">
    <source>
        <dbReference type="ARBA" id="ARBA00023295"/>
    </source>
</evidence>
<evidence type="ECO:0000313" key="6">
    <source>
        <dbReference type="EMBL" id="KAG7388831.1"/>
    </source>
</evidence>
<sequence length="106" mass="11856">MWLLNRLGLAWAGCAVALLSRVTTASEPRCFPPGFLFGSATASYQVEGAWKEDDHTLSIWDDFCREQPGVECGNVADDFYYRYADDIKLMVERGCSPSVSPWRGRA</sequence>
<feature type="chain" id="PRO_5035713193" description="Beta-glucosidase" evidence="5">
    <location>
        <begin position="26"/>
        <end position="106"/>
    </location>
</feature>
<evidence type="ECO:0000256" key="5">
    <source>
        <dbReference type="SAM" id="SignalP"/>
    </source>
</evidence>
<dbReference type="Pfam" id="PF00232">
    <property type="entry name" value="Glyco_hydro_1"/>
    <property type="match status" value="1"/>
</dbReference>
<gene>
    <name evidence="6" type="ORF">PHYPSEUDO_011665</name>
</gene>
<dbReference type="InterPro" id="IPR033132">
    <property type="entry name" value="GH_1_N_CS"/>
</dbReference>
<keyword evidence="7" id="KW-1185">Reference proteome</keyword>
<keyword evidence="3" id="KW-0326">Glycosidase</keyword>
<dbReference type="GO" id="GO:0008422">
    <property type="term" value="F:beta-glucosidase activity"/>
    <property type="evidence" value="ECO:0007669"/>
    <property type="project" value="TreeGrafter"/>
</dbReference>
<organism evidence="6 7">
    <name type="scientific">Phytophthora pseudosyringae</name>
    <dbReference type="NCBI Taxonomy" id="221518"/>
    <lineage>
        <taxon>Eukaryota</taxon>
        <taxon>Sar</taxon>
        <taxon>Stramenopiles</taxon>
        <taxon>Oomycota</taxon>
        <taxon>Peronosporomycetes</taxon>
        <taxon>Peronosporales</taxon>
        <taxon>Peronosporaceae</taxon>
        <taxon>Phytophthora</taxon>
    </lineage>
</organism>
<dbReference type="PROSITE" id="PS00653">
    <property type="entry name" value="GLYCOSYL_HYDROL_F1_2"/>
    <property type="match status" value="1"/>
</dbReference>
<comment type="similarity">
    <text evidence="1 4">Belongs to the glycosyl hydrolase 1 family.</text>
</comment>
<proteinExistence type="inferred from homology"/>
<evidence type="ECO:0000256" key="1">
    <source>
        <dbReference type="ARBA" id="ARBA00010838"/>
    </source>
</evidence>
<dbReference type="OrthoDB" id="125234at2759"/>
<protein>
    <recommendedName>
        <fullName evidence="8">Beta-glucosidase</fullName>
    </recommendedName>
</protein>
<evidence type="ECO:0000256" key="4">
    <source>
        <dbReference type="RuleBase" id="RU003690"/>
    </source>
</evidence>
<dbReference type="InterPro" id="IPR001360">
    <property type="entry name" value="Glyco_hydro_1"/>
</dbReference>
<dbReference type="PANTHER" id="PTHR10353:SF36">
    <property type="entry name" value="LP05116P"/>
    <property type="match status" value="1"/>
</dbReference>
<evidence type="ECO:0008006" key="8">
    <source>
        <dbReference type="Google" id="ProtNLM"/>
    </source>
</evidence>
<comment type="caution">
    <text evidence="6">The sequence shown here is derived from an EMBL/GenBank/DDBJ whole genome shotgun (WGS) entry which is preliminary data.</text>
</comment>
<evidence type="ECO:0000256" key="2">
    <source>
        <dbReference type="ARBA" id="ARBA00022801"/>
    </source>
</evidence>
<dbReference type="EMBL" id="JAGDFM010000053">
    <property type="protein sequence ID" value="KAG7388831.1"/>
    <property type="molecule type" value="Genomic_DNA"/>
</dbReference>
<dbReference type="GO" id="GO:0005975">
    <property type="term" value="P:carbohydrate metabolic process"/>
    <property type="evidence" value="ECO:0007669"/>
    <property type="project" value="InterPro"/>
</dbReference>
<reference evidence="6" key="1">
    <citation type="submission" date="2021-02" db="EMBL/GenBank/DDBJ databases">
        <authorList>
            <person name="Palmer J.M."/>
        </authorList>
    </citation>
    <scope>NUCLEOTIDE SEQUENCE</scope>
    <source>
        <strain evidence="6">SCRP734</strain>
    </source>
</reference>
<dbReference type="Proteomes" id="UP000694044">
    <property type="component" value="Unassembled WGS sequence"/>
</dbReference>
<keyword evidence="5" id="KW-0732">Signal</keyword>
<keyword evidence="2" id="KW-0378">Hydrolase</keyword>
<feature type="signal peptide" evidence="5">
    <location>
        <begin position="1"/>
        <end position="25"/>
    </location>
</feature>
<dbReference type="AlphaFoldDB" id="A0A8T1W692"/>
<evidence type="ECO:0000313" key="7">
    <source>
        <dbReference type="Proteomes" id="UP000694044"/>
    </source>
</evidence>
<name>A0A8T1W692_9STRA</name>
<accession>A0A8T1W692</accession>
<dbReference type="PANTHER" id="PTHR10353">
    <property type="entry name" value="GLYCOSYL HYDROLASE"/>
    <property type="match status" value="1"/>
</dbReference>